<reference evidence="4 5" key="1">
    <citation type="submission" date="2017-06" db="EMBL/GenBank/DDBJ databases">
        <authorList>
            <person name="Kim H.J."/>
            <person name="Triplett B.A."/>
        </authorList>
    </citation>
    <scope>NUCLEOTIDE SEQUENCE [LARGE SCALE GENOMIC DNA]</scope>
    <source>
        <strain evidence="4 5">DSM 45207</strain>
    </source>
</reference>
<dbReference type="EMBL" id="FZNW01000012">
    <property type="protein sequence ID" value="SNR63620.1"/>
    <property type="molecule type" value="Genomic_DNA"/>
</dbReference>
<feature type="domain" description="Xaa-Pro dipeptidyl-peptidase-like" evidence="3">
    <location>
        <begin position="12"/>
        <end position="141"/>
    </location>
</feature>
<dbReference type="SUPFAM" id="SSF53474">
    <property type="entry name" value="alpha/beta-Hydrolases"/>
    <property type="match status" value="1"/>
</dbReference>
<dbReference type="InterPro" id="IPR050261">
    <property type="entry name" value="FrsA_esterase"/>
</dbReference>
<dbReference type="GO" id="GO:0052689">
    <property type="term" value="F:carboxylic ester hydrolase activity"/>
    <property type="evidence" value="ECO:0007669"/>
    <property type="project" value="UniProtKB-ARBA"/>
</dbReference>
<dbReference type="PANTHER" id="PTHR22946">
    <property type="entry name" value="DIENELACTONE HYDROLASE DOMAIN-CONTAINING PROTEIN-RELATED"/>
    <property type="match status" value="1"/>
</dbReference>
<keyword evidence="2" id="KW-0378">Hydrolase</keyword>
<organism evidence="4 5">
    <name type="scientific">Haloechinothrix alba</name>
    <dbReference type="NCBI Taxonomy" id="664784"/>
    <lineage>
        <taxon>Bacteria</taxon>
        <taxon>Bacillati</taxon>
        <taxon>Actinomycetota</taxon>
        <taxon>Actinomycetes</taxon>
        <taxon>Pseudonocardiales</taxon>
        <taxon>Pseudonocardiaceae</taxon>
        <taxon>Haloechinothrix</taxon>
    </lineage>
</organism>
<comment type="similarity">
    <text evidence="1">Belongs to the AB hydrolase superfamily.</text>
</comment>
<keyword evidence="5" id="KW-1185">Reference proteome</keyword>
<dbReference type="Gene3D" id="3.40.50.1820">
    <property type="entry name" value="alpha/beta hydrolase"/>
    <property type="match status" value="1"/>
</dbReference>
<name>A0A238XY45_9PSEU</name>
<sequence>MQTRDFPFTSRGTECAAWLYRPDGDGPHPVVVMAHGFTGTRELALTSYAERFASAGIGVLLFDYRYFGVSGGQPRQLLDIGSQLDDWRAAIAAARGISWADPGRIALFGSSYSGGHVVRLASEDRRIAAMVAQCPFSDGAATMRVLPPVHAMRISAHALRDQARALLGKAPHYIPAVAEPGQLGMMNTPDAKAGMEALVPAGSTWQNRVAARIGLRVPLYRPGRLAKNVECPALWCVTDKDTLCPADNTVKWASTAPRAEIKRYPIGHFDIYLGEDFERAVADQTEFLTRHLLD</sequence>
<evidence type="ECO:0000313" key="5">
    <source>
        <dbReference type="Proteomes" id="UP000198348"/>
    </source>
</evidence>
<dbReference type="Pfam" id="PF02129">
    <property type="entry name" value="Peptidase_S15"/>
    <property type="match status" value="1"/>
</dbReference>
<dbReference type="RefSeq" id="WP_089301947.1">
    <property type="nucleotide sequence ID" value="NZ_FZNW01000012.1"/>
</dbReference>
<dbReference type="InterPro" id="IPR000383">
    <property type="entry name" value="Xaa-Pro-like_dom"/>
</dbReference>
<proteinExistence type="inferred from homology"/>
<dbReference type="AlphaFoldDB" id="A0A238XY45"/>
<dbReference type="PANTHER" id="PTHR22946:SF9">
    <property type="entry name" value="POLYKETIDE TRANSFERASE AF380"/>
    <property type="match status" value="1"/>
</dbReference>
<evidence type="ECO:0000259" key="3">
    <source>
        <dbReference type="Pfam" id="PF02129"/>
    </source>
</evidence>
<accession>A0A238XY45</accession>
<evidence type="ECO:0000256" key="2">
    <source>
        <dbReference type="ARBA" id="ARBA00022801"/>
    </source>
</evidence>
<gene>
    <name evidence="4" type="ORF">SAMN06265360_112168</name>
</gene>
<dbReference type="InterPro" id="IPR029058">
    <property type="entry name" value="AB_hydrolase_fold"/>
</dbReference>
<dbReference type="OrthoDB" id="5902829at2"/>
<protein>
    <submittedName>
        <fullName evidence="4">Fermentation-respiration switch protein FrsA, has esterase activity, DUF1100 family</fullName>
    </submittedName>
</protein>
<dbReference type="Proteomes" id="UP000198348">
    <property type="component" value="Unassembled WGS sequence"/>
</dbReference>
<evidence type="ECO:0000313" key="4">
    <source>
        <dbReference type="EMBL" id="SNR63620.1"/>
    </source>
</evidence>
<evidence type="ECO:0000256" key="1">
    <source>
        <dbReference type="ARBA" id="ARBA00008645"/>
    </source>
</evidence>